<name>A0A8H3QFH5_9GLOM</name>
<protein>
    <submittedName>
        <fullName evidence="1">Uncharacterized protein</fullName>
    </submittedName>
</protein>
<comment type="caution">
    <text evidence="1">The sequence shown here is derived from an EMBL/GenBank/DDBJ whole genome shotgun (WGS) entry which is preliminary data.</text>
</comment>
<reference evidence="1" key="1">
    <citation type="submission" date="2019-10" db="EMBL/GenBank/DDBJ databases">
        <title>Conservation and host-specific expression of non-tandemly repeated heterogenous ribosome RNA gene in arbuscular mycorrhizal fungi.</title>
        <authorList>
            <person name="Maeda T."/>
            <person name="Kobayashi Y."/>
            <person name="Nakagawa T."/>
            <person name="Ezawa T."/>
            <person name="Yamaguchi K."/>
            <person name="Bino T."/>
            <person name="Nishimoto Y."/>
            <person name="Shigenobu S."/>
            <person name="Kawaguchi M."/>
        </authorList>
    </citation>
    <scope>NUCLEOTIDE SEQUENCE</scope>
    <source>
        <strain evidence="1">HR1</strain>
    </source>
</reference>
<gene>
    <name evidence="1" type="ORF">RCL2_000253600</name>
</gene>
<dbReference type="Proteomes" id="UP000615446">
    <property type="component" value="Unassembled WGS sequence"/>
</dbReference>
<evidence type="ECO:0000313" key="2">
    <source>
        <dbReference type="Proteomes" id="UP000615446"/>
    </source>
</evidence>
<dbReference type="OrthoDB" id="2418312at2759"/>
<dbReference type="AlphaFoldDB" id="A0A8H3QFH5"/>
<organism evidence="1 2">
    <name type="scientific">Rhizophagus clarus</name>
    <dbReference type="NCBI Taxonomy" id="94130"/>
    <lineage>
        <taxon>Eukaryota</taxon>
        <taxon>Fungi</taxon>
        <taxon>Fungi incertae sedis</taxon>
        <taxon>Mucoromycota</taxon>
        <taxon>Glomeromycotina</taxon>
        <taxon>Glomeromycetes</taxon>
        <taxon>Glomerales</taxon>
        <taxon>Glomeraceae</taxon>
        <taxon>Rhizophagus</taxon>
    </lineage>
</organism>
<proteinExistence type="predicted"/>
<accession>A0A8H3QFH5</accession>
<sequence>MSAITTNFITDHKLTNEMSLEELSWYAPEILKPLTIDVPSQEQASALISDKRSERNISQVPVLEGPVLEAEVNISLVFDNIPECETIRETAQRIIWNNISERDVKVISRTLAKTASDYVVTLSCLSRLRRELRTLNAPEKIITATLISEITRSSNKIQKERELVKKRLYEYNISNIPDKQALADVMIMLCICPAEIKNLRIFNGGVTGYMKNRGEQDIPQVFRSLEKNAKRARELLTWIQEAISFGQLRDPGKPGSAYLSAFLKKDEFISKPYEPLLPNSLRKLGLVFASIVYSPKNLSKVNTYLSEALRHSPDKHTSLSDRYGIVNYRRRGQPYDQASPFSIFDKN</sequence>
<evidence type="ECO:0000313" key="1">
    <source>
        <dbReference type="EMBL" id="GES75079.1"/>
    </source>
</evidence>
<dbReference type="EMBL" id="BLAL01000013">
    <property type="protein sequence ID" value="GES75079.1"/>
    <property type="molecule type" value="Genomic_DNA"/>
</dbReference>